<sequence>MNIEILSTEERAQLTQNTIGSVELSDAALTTVTGAFGRHGHREFGCDPWRGGRISGGGSWYGGRFDRYEGGYGCGYEGGYGIGFGIGFDGGCGGCGSCGGC</sequence>
<dbReference type="RefSeq" id="WP_151758312.1">
    <property type="nucleotide sequence ID" value="NZ_BKZW01000002.1"/>
</dbReference>
<dbReference type="Proteomes" id="UP000326912">
    <property type="component" value="Unassembled WGS sequence"/>
</dbReference>
<name>A0A5J4KMK1_9CHLR</name>
<gene>
    <name evidence="1" type="ORF">KDW_47560</name>
</gene>
<organism evidence="1 2">
    <name type="scientific">Dictyobacter vulcani</name>
    <dbReference type="NCBI Taxonomy" id="2607529"/>
    <lineage>
        <taxon>Bacteria</taxon>
        <taxon>Bacillati</taxon>
        <taxon>Chloroflexota</taxon>
        <taxon>Ktedonobacteria</taxon>
        <taxon>Ktedonobacterales</taxon>
        <taxon>Dictyobacteraceae</taxon>
        <taxon>Dictyobacter</taxon>
    </lineage>
</organism>
<keyword evidence="2" id="KW-1185">Reference proteome</keyword>
<dbReference type="AlphaFoldDB" id="A0A5J4KMK1"/>
<evidence type="ECO:0000313" key="2">
    <source>
        <dbReference type="Proteomes" id="UP000326912"/>
    </source>
</evidence>
<evidence type="ECO:0000313" key="1">
    <source>
        <dbReference type="EMBL" id="GER90594.1"/>
    </source>
</evidence>
<dbReference type="EMBL" id="BKZW01000002">
    <property type="protein sequence ID" value="GER90594.1"/>
    <property type="molecule type" value="Genomic_DNA"/>
</dbReference>
<comment type="caution">
    <text evidence="1">The sequence shown here is derived from an EMBL/GenBank/DDBJ whole genome shotgun (WGS) entry which is preliminary data.</text>
</comment>
<accession>A0A5J4KMK1</accession>
<proteinExistence type="predicted"/>
<reference evidence="1 2" key="1">
    <citation type="submission" date="2019-10" db="EMBL/GenBank/DDBJ databases">
        <title>Dictyobacter vulcani sp. nov., within the class Ktedonobacteria, isolated from soil of volcanic Mt. Zao.</title>
        <authorList>
            <person name="Zheng Y."/>
            <person name="Wang C.M."/>
            <person name="Sakai Y."/>
            <person name="Abe K."/>
            <person name="Yokota A."/>
            <person name="Yabe S."/>
        </authorList>
    </citation>
    <scope>NUCLEOTIDE SEQUENCE [LARGE SCALE GENOMIC DNA]</scope>
    <source>
        <strain evidence="1 2">W12</strain>
    </source>
</reference>
<protein>
    <submittedName>
        <fullName evidence="1">Uncharacterized protein</fullName>
    </submittedName>
</protein>